<evidence type="ECO:0000256" key="1">
    <source>
        <dbReference type="ARBA" id="ARBA00010443"/>
    </source>
</evidence>
<sequence length="371" mass="42268">MDNVMGIINNNPQGISLKEITGHRSLASVPIFSRYRLIDFPLSNMVNSGITNVAIMLESRFRSLLDHIGPGKPWGLDTKRDGLFLLPPAHIYDKSQLYKGDVENFYTNKDYLHRSRQEYVIVDYPFVVCNLDYREIFDFHRSSDADITVVYKDLETLHRDSHYTTLTLDADDRVIDMKIDPDTRRNTKISLKKYVMSKDLLIELIDESVSIGQWDFEKNGIASRLSQYDVRAYPVHNYVAIIGSLSEFYRRNMEILQPDIFAELLEKEGPIYTKPKDEAATQYTPESKIKNVLAANGCYVAGEVENSILFRGVKIAEGAKVKNSIVMQKSQIKEDVVLENVITDKNVRVSPGKELKGDSSFPLIVEKGSQI</sequence>
<dbReference type="AlphaFoldDB" id="A0A1G9H2Q1"/>
<proteinExistence type="inferred from homology"/>
<keyword evidence="2" id="KW-0320">Glycogen biosynthesis</keyword>
<evidence type="ECO:0000313" key="5">
    <source>
        <dbReference type="EMBL" id="SDL07105.1"/>
    </source>
</evidence>
<dbReference type="NCBIfam" id="TIGR02092">
    <property type="entry name" value="glgD"/>
    <property type="match status" value="1"/>
</dbReference>
<evidence type="ECO:0000259" key="3">
    <source>
        <dbReference type="Pfam" id="PF00483"/>
    </source>
</evidence>
<gene>
    <name evidence="5" type="ORF">SAMN04488692_10179</name>
</gene>
<dbReference type="InterPro" id="IPR011831">
    <property type="entry name" value="ADP-Glc_PPase"/>
</dbReference>
<dbReference type="InterPro" id="IPR011004">
    <property type="entry name" value="Trimer_LpxA-like_sf"/>
</dbReference>
<dbReference type="InterPro" id="IPR029044">
    <property type="entry name" value="Nucleotide-diphossugar_trans"/>
</dbReference>
<protein>
    <submittedName>
        <fullName evidence="5">Glucose-1-phosphate adenylyltransferase</fullName>
    </submittedName>
</protein>
<feature type="domain" description="Glucose-1-phosphate adenylyltransferase/Bifunctional protein GlmU-like C-terminal hexapeptide" evidence="4">
    <location>
        <begin position="286"/>
        <end position="354"/>
    </location>
</feature>
<dbReference type="Pfam" id="PF00483">
    <property type="entry name" value="NTP_transferase"/>
    <property type="match status" value="1"/>
</dbReference>
<dbReference type="PANTHER" id="PTHR43523:SF6">
    <property type="entry name" value="GLYCOGEN BIOSYNTHESIS PROTEIN GLGD"/>
    <property type="match status" value="1"/>
</dbReference>
<dbReference type="EMBL" id="FNGO01000001">
    <property type="protein sequence ID" value="SDL07105.1"/>
    <property type="molecule type" value="Genomic_DNA"/>
</dbReference>
<comment type="similarity">
    <text evidence="1">Belongs to the bacterial/plant glucose-1-phosphate adenylyltransferase family.</text>
</comment>
<dbReference type="SUPFAM" id="SSF53448">
    <property type="entry name" value="Nucleotide-diphospho-sugar transferases"/>
    <property type="match status" value="1"/>
</dbReference>
<dbReference type="InterPro" id="IPR011832">
    <property type="entry name" value="GlgDAde_trans"/>
</dbReference>
<dbReference type="CDD" id="cd02508">
    <property type="entry name" value="ADP_Glucose_PP"/>
    <property type="match status" value="1"/>
</dbReference>
<dbReference type="OrthoDB" id="9801810at2"/>
<reference evidence="5 6" key="1">
    <citation type="submission" date="2016-10" db="EMBL/GenBank/DDBJ databases">
        <authorList>
            <person name="de Groot N.N."/>
        </authorList>
    </citation>
    <scope>NUCLEOTIDE SEQUENCE [LARGE SCALE GENOMIC DNA]</scope>
    <source>
        <strain evidence="5 6">SLAS-1</strain>
    </source>
</reference>
<keyword evidence="6" id="KW-1185">Reference proteome</keyword>
<keyword evidence="5" id="KW-0548">Nucleotidyltransferase</keyword>
<keyword evidence="5" id="KW-0808">Transferase</keyword>
<dbReference type="SUPFAM" id="SSF51161">
    <property type="entry name" value="Trimeric LpxA-like enzymes"/>
    <property type="match status" value="1"/>
</dbReference>
<dbReference type="GO" id="GO:0008878">
    <property type="term" value="F:glucose-1-phosphate adenylyltransferase activity"/>
    <property type="evidence" value="ECO:0007669"/>
    <property type="project" value="InterPro"/>
</dbReference>
<dbReference type="InterPro" id="IPR005835">
    <property type="entry name" value="NTP_transferase_dom"/>
</dbReference>
<evidence type="ECO:0000256" key="2">
    <source>
        <dbReference type="ARBA" id="ARBA00023056"/>
    </source>
</evidence>
<feature type="domain" description="Nucleotidyl transferase" evidence="3">
    <location>
        <begin position="16"/>
        <end position="206"/>
    </location>
</feature>
<dbReference type="InterPro" id="IPR056818">
    <property type="entry name" value="GlmU/GlgC-like_hexapep"/>
</dbReference>
<dbReference type="Gene3D" id="2.160.10.10">
    <property type="entry name" value="Hexapeptide repeat proteins"/>
    <property type="match status" value="1"/>
</dbReference>
<dbReference type="GO" id="GO:0005978">
    <property type="term" value="P:glycogen biosynthetic process"/>
    <property type="evidence" value="ECO:0007669"/>
    <property type="project" value="UniProtKB-KW"/>
</dbReference>
<evidence type="ECO:0000259" key="4">
    <source>
        <dbReference type="Pfam" id="PF24894"/>
    </source>
</evidence>
<dbReference type="STRING" id="321763.SAMN04488692_10179"/>
<organism evidence="5 6">
    <name type="scientific">Halarsenatibacter silvermanii</name>
    <dbReference type="NCBI Taxonomy" id="321763"/>
    <lineage>
        <taxon>Bacteria</taxon>
        <taxon>Bacillati</taxon>
        <taxon>Bacillota</taxon>
        <taxon>Clostridia</taxon>
        <taxon>Halanaerobiales</taxon>
        <taxon>Halarsenatibacteraceae</taxon>
        <taxon>Halarsenatibacter</taxon>
    </lineage>
</organism>
<dbReference type="Gene3D" id="3.90.550.10">
    <property type="entry name" value="Spore Coat Polysaccharide Biosynthesis Protein SpsA, Chain A"/>
    <property type="match status" value="1"/>
</dbReference>
<dbReference type="RefSeq" id="WP_089757560.1">
    <property type="nucleotide sequence ID" value="NZ_FNGO01000001.1"/>
</dbReference>
<dbReference type="PANTHER" id="PTHR43523">
    <property type="entry name" value="GLUCOSE-1-PHOSPHATE ADENYLYLTRANSFERASE-RELATED"/>
    <property type="match status" value="1"/>
</dbReference>
<dbReference type="CDD" id="cd04651">
    <property type="entry name" value="LbH_G1P_AT_C"/>
    <property type="match status" value="1"/>
</dbReference>
<evidence type="ECO:0000313" key="6">
    <source>
        <dbReference type="Proteomes" id="UP000199476"/>
    </source>
</evidence>
<name>A0A1G9H2Q1_9FIRM</name>
<dbReference type="Pfam" id="PF24894">
    <property type="entry name" value="Hexapep_GlmU"/>
    <property type="match status" value="1"/>
</dbReference>
<accession>A0A1G9H2Q1</accession>
<dbReference type="Proteomes" id="UP000199476">
    <property type="component" value="Unassembled WGS sequence"/>
</dbReference>